<dbReference type="HOGENOM" id="CLU_028967_0_1_5"/>
<keyword evidence="2 5" id="KW-0378">Hydrolase</keyword>
<dbReference type="Pfam" id="PF02626">
    <property type="entry name" value="CT_A_B"/>
    <property type="match status" value="1"/>
</dbReference>
<dbReference type="InterPro" id="IPR029000">
    <property type="entry name" value="Cyclophilin-like_dom_sf"/>
</dbReference>
<organism evidence="5 6">
    <name type="scientific">Paramagnetospirillum magneticum (strain ATCC 700264 / AMB-1)</name>
    <name type="common">Magnetospirillum magneticum</name>
    <dbReference type="NCBI Taxonomy" id="342108"/>
    <lineage>
        <taxon>Bacteria</taxon>
        <taxon>Pseudomonadati</taxon>
        <taxon>Pseudomonadota</taxon>
        <taxon>Alphaproteobacteria</taxon>
        <taxon>Rhodospirillales</taxon>
        <taxon>Magnetospirillaceae</taxon>
        <taxon>Paramagnetospirillum</taxon>
    </lineage>
</organism>
<dbReference type="KEGG" id="mag:amb2996"/>
<dbReference type="OrthoDB" id="9768696at2"/>
<dbReference type="GO" id="GO:0016787">
    <property type="term" value="F:hydrolase activity"/>
    <property type="evidence" value="ECO:0007669"/>
    <property type="project" value="UniProtKB-KW"/>
</dbReference>
<evidence type="ECO:0000256" key="1">
    <source>
        <dbReference type="ARBA" id="ARBA00022741"/>
    </source>
</evidence>
<keyword evidence="3" id="KW-0067">ATP-binding</keyword>
<dbReference type="RefSeq" id="WP_011385372.1">
    <property type="nucleotide sequence ID" value="NC_007626.1"/>
</dbReference>
<accession>Q2W2X5</accession>
<keyword evidence="6" id="KW-1185">Reference proteome</keyword>
<feature type="domain" description="Carboxyltransferase" evidence="4">
    <location>
        <begin position="26"/>
        <end position="307"/>
    </location>
</feature>
<evidence type="ECO:0000313" key="6">
    <source>
        <dbReference type="Proteomes" id="UP000007058"/>
    </source>
</evidence>
<sequence length="346" mass="35690">MADGLEIVHPGLYTTVQDLGRFGFQDLGVPPSGALDTVGLRQANALVGNRPGEACLEISYVGPVIRVAAESVRIAVSGEVRLAVADGGPPRPLASNRSHRLGRGDTLTVGAVSGASTAYLAVEGGFDLPPVLGSLSSYGRAGLGPLGGRPPVAGTILPLRLGQCRDSDEMTFAKPMDYGAGPVRVVLGPQREAFTEDAVATLLGSQYRVSKEADRMGLRLDGPKLRHRVSADIASDGLVSGCIQVPGNGLPIILLADHQTVGGYAKIATVISADLPRLGRAVPGTVLAFAAVTVAEAESLRRAQENGIQRLIREIVPVPATGIDLDALYGADLISGMVDAVSGLGR</sequence>
<keyword evidence="1" id="KW-0547">Nucleotide-binding</keyword>
<dbReference type="STRING" id="342108.amb2996"/>
<dbReference type="Gene3D" id="2.40.100.10">
    <property type="entry name" value="Cyclophilin-like"/>
    <property type="match status" value="1"/>
</dbReference>
<dbReference type="PANTHER" id="PTHR43309:SF5">
    <property type="entry name" value="5-OXOPROLINASE SUBUNIT C"/>
    <property type="match status" value="1"/>
</dbReference>
<dbReference type="SUPFAM" id="SSF50891">
    <property type="entry name" value="Cyclophilin-like"/>
    <property type="match status" value="1"/>
</dbReference>
<dbReference type="EMBL" id="AP007255">
    <property type="protein sequence ID" value="BAE51800.1"/>
    <property type="molecule type" value="Genomic_DNA"/>
</dbReference>
<dbReference type="NCBIfam" id="TIGR00724">
    <property type="entry name" value="urea_amlyse_rel"/>
    <property type="match status" value="1"/>
</dbReference>
<dbReference type="InterPro" id="IPR052708">
    <property type="entry name" value="PxpC"/>
</dbReference>
<evidence type="ECO:0000313" key="5">
    <source>
        <dbReference type="EMBL" id="BAE51800.1"/>
    </source>
</evidence>
<reference evidence="5 6" key="1">
    <citation type="journal article" date="2005" name="DNA Res.">
        <title>Complete genome sequence of the facultative anaerobic magnetotactic bacterium Magnetospirillum sp. strain AMB-1.</title>
        <authorList>
            <person name="Matsunaga T."/>
            <person name="Okamura Y."/>
            <person name="Fukuda Y."/>
            <person name="Wahyudi A.T."/>
            <person name="Murase Y."/>
            <person name="Takeyama H."/>
        </authorList>
    </citation>
    <scope>NUCLEOTIDE SEQUENCE [LARGE SCALE GENOMIC DNA]</scope>
    <source>
        <strain evidence="6">ATCC 700264 / AMB-1</strain>
    </source>
</reference>
<proteinExistence type="predicted"/>
<dbReference type="InterPro" id="IPR003778">
    <property type="entry name" value="CT_A_B"/>
</dbReference>
<evidence type="ECO:0000256" key="3">
    <source>
        <dbReference type="ARBA" id="ARBA00022840"/>
    </source>
</evidence>
<dbReference type="GO" id="GO:0005524">
    <property type="term" value="F:ATP binding"/>
    <property type="evidence" value="ECO:0007669"/>
    <property type="project" value="UniProtKB-KW"/>
</dbReference>
<dbReference type="SMART" id="SM00797">
    <property type="entry name" value="AHS2"/>
    <property type="match status" value="1"/>
</dbReference>
<dbReference type="PANTHER" id="PTHR43309">
    <property type="entry name" value="5-OXOPROLINASE SUBUNIT C"/>
    <property type="match status" value="1"/>
</dbReference>
<evidence type="ECO:0000259" key="4">
    <source>
        <dbReference type="SMART" id="SM00797"/>
    </source>
</evidence>
<gene>
    <name evidence="5" type="ordered locus">amb2996</name>
</gene>
<evidence type="ECO:0000256" key="2">
    <source>
        <dbReference type="ARBA" id="ARBA00022801"/>
    </source>
</evidence>
<name>Q2W2X5_PARM1</name>
<protein>
    <submittedName>
        <fullName evidence="5">Allophanate hydrolase subunit 2</fullName>
    </submittedName>
</protein>
<dbReference type="AlphaFoldDB" id="Q2W2X5"/>
<dbReference type="Proteomes" id="UP000007058">
    <property type="component" value="Chromosome"/>
</dbReference>